<evidence type="ECO:0000256" key="2">
    <source>
        <dbReference type="ARBA" id="ARBA00022840"/>
    </source>
</evidence>
<keyword evidence="5" id="KW-1185">Reference proteome</keyword>
<dbReference type="AlphaFoldDB" id="A0A8S1MR88"/>
<evidence type="ECO:0000256" key="1">
    <source>
        <dbReference type="ARBA" id="ARBA00022741"/>
    </source>
</evidence>
<dbReference type="GO" id="GO:0005524">
    <property type="term" value="F:ATP binding"/>
    <property type="evidence" value="ECO:0007669"/>
    <property type="project" value="UniProtKB-KW"/>
</dbReference>
<proteinExistence type="predicted"/>
<dbReference type="PANTHER" id="PTHR12280:SF20">
    <property type="entry name" value="4'-PHOSPHOPANTETHEINE PHOSPHATASE"/>
    <property type="match status" value="1"/>
</dbReference>
<protein>
    <submittedName>
        <fullName evidence="4">Uncharacterized protein</fullName>
    </submittedName>
</protein>
<keyword evidence="2" id="KW-0067">ATP-binding</keyword>
<comment type="caution">
    <text evidence="4">The sequence shown here is derived from an EMBL/GenBank/DDBJ whole genome shotgun (WGS) entry which is preliminary data.</text>
</comment>
<dbReference type="GO" id="GO:0015937">
    <property type="term" value="P:coenzyme A biosynthetic process"/>
    <property type="evidence" value="ECO:0007669"/>
    <property type="project" value="UniProtKB-KW"/>
</dbReference>
<keyword evidence="3" id="KW-0173">Coenzyme A biosynthesis</keyword>
<sequence>MSKLSIQVDFQFIKLGILTKLKELTYPYYEVTNEYRNYQFKIQHNKFKDFINNELKAIKKLLDLENPLQNEVSICGYGLQDQEEFTYYSDIFEKELDLKLIKQRSVHNSIKAIDYLIKNKEGAFYKFTNLINLKEIHLLKQGYEIEKVLCPCPNYPYLYLNVNKSVSFYKVQALNQFVKLNGSLITDTTIEKIFQLIGLDGDINEQLMLAFKEGNNLNADMTVEDIYGKSYTSLGLSKDIIAASMGKLQTKEPSEINVLDVVKSLWFMFAINLGQLAALNAQLEDLTTIIVGSSKITFEPFLLSLQSVLTFFGAGKLNIIYIENMEFLTCLSL</sequence>
<dbReference type="GO" id="GO:0005829">
    <property type="term" value="C:cytosol"/>
    <property type="evidence" value="ECO:0007669"/>
    <property type="project" value="TreeGrafter"/>
</dbReference>
<dbReference type="Proteomes" id="UP000688137">
    <property type="component" value="Unassembled WGS sequence"/>
</dbReference>
<organism evidence="4 5">
    <name type="scientific">Paramecium primaurelia</name>
    <dbReference type="NCBI Taxonomy" id="5886"/>
    <lineage>
        <taxon>Eukaryota</taxon>
        <taxon>Sar</taxon>
        <taxon>Alveolata</taxon>
        <taxon>Ciliophora</taxon>
        <taxon>Intramacronucleata</taxon>
        <taxon>Oligohymenophorea</taxon>
        <taxon>Peniculida</taxon>
        <taxon>Parameciidae</taxon>
        <taxon>Paramecium</taxon>
    </lineage>
</organism>
<dbReference type="EMBL" id="CAJJDM010000063">
    <property type="protein sequence ID" value="CAD8079603.1"/>
    <property type="molecule type" value="Genomic_DNA"/>
</dbReference>
<evidence type="ECO:0000313" key="4">
    <source>
        <dbReference type="EMBL" id="CAD8079603.1"/>
    </source>
</evidence>
<dbReference type="OMA" id="QNEVSIC"/>
<dbReference type="GO" id="GO:0004594">
    <property type="term" value="F:pantothenate kinase activity"/>
    <property type="evidence" value="ECO:0007669"/>
    <property type="project" value="TreeGrafter"/>
</dbReference>
<evidence type="ECO:0000256" key="3">
    <source>
        <dbReference type="ARBA" id="ARBA00022993"/>
    </source>
</evidence>
<name>A0A8S1MR88_PARPR</name>
<dbReference type="PANTHER" id="PTHR12280">
    <property type="entry name" value="PANTOTHENATE KINASE"/>
    <property type="match status" value="1"/>
</dbReference>
<dbReference type="GO" id="GO:0005634">
    <property type="term" value="C:nucleus"/>
    <property type="evidence" value="ECO:0007669"/>
    <property type="project" value="TreeGrafter"/>
</dbReference>
<dbReference type="InterPro" id="IPR004567">
    <property type="entry name" value="Type_II_PanK"/>
</dbReference>
<evidence type="ECO:0000313" key="5">
    <source>
        <dbReference type="Proteomes" id="UP000688137"/>
    </source>
</evidence>
<keyword evidence="1" id="KW-0547">Nucleotide-binding</keyword>
<gene>
    <name evidence="4" type="ORF">PPRIM_AZ9-3.1.T0620108</name>
</gene>
<dbReference type="Pfam" id="PF03630">
    <property type="entry name" value="Fumble"/>
    <property type="match status" value="1"/>
</dbReference>
<reference evidence="4" key="1">
    <citation type="submission" date="2021-01" db="EMBL/GenBank/DDBJ databases">
        <authorList>
            <consortium name="Genoscope - CEA"/>
            <person name="William W."/>
        </authorList>
    </citation>
    <scope>NUCLEOTIDE SEQUENCE</scope>
</reference>
<accession>A0A8S1MR88</accession>